<accession>A0AAD7DKT2</accession>
<keyword evidence="2" id="KW-1185">Reference proteome</keyword>
<dbReference type="AlphaFoldDB" id="A0AAD7DKT2"/>
<reference evidence="1" key="1">
    <citation type="submission" date="2023-03" db="EMBL/GenBank/DDBJ databases">
        <title>Massive genome expansion in bonnet fungi (Mycena s.s.) driven by repeated elements and novel gene families across ecological guilds.</title>
        <authorList>
            <consortium name="Lawrence Berkeley National Laboratory"/>
            <person name="Harder C.B."/>
            <person name="Miyauchi S."/>
            <person name="Viragh M."/>
            <person name="Kuo A."/>
            <person name="Thoen E."/>
            <person name="Andreopoulos B."/>
            <person name="Lu D."/>
            <person name="Skrede I."/>
            <person name="Drula E."/>
            <person name="Henrissat B."/>
            <person name="Morin E."/>
            <person name="Kohler A."/>
            <person name="Barry K."/>
            <person name="LaButti K."/>
            <person name="Morin E."/>
            <person name="Salamov A."/>
            <person name="Lipzen A."/>
            <person name="Mereny Z."/>
            <person name="Hegedus B."/>
            <person name="Baldrian P."/>
            <person name="Stursova M."/>
            <person name="Weitz H."/>
            <person name="Taylor A."/>
            <person name="Grigoriev I.V."/>
            <person name="Nagy L.G."/>
            <person name="Martin F."/>
            <person name="Kauserud H."/>
        </authorList>
    </citation>
    <scope>NUCLEOTIDE SEQUENCE</scope>
    <source>
        <strain evidence="1">CBHHK067</strain>
    </source>
</reference>
<feature type="non-terminal residue" evidence="1">
    <location>
        <position position="181"/>
    </location>
</feature>
<feature type="non-terminal residue" evidence="1">
    <location>
        <position position="1"/>
    </location>
</feature>
<dbReference type="Proteomes" id="UP001221757">
    <property type="component" value="Unassembled WGS sequence"/>
</dbReference>
<evidence type="ECO:0000313" key="1">
    <source>
        <dbReference type="EMBL" id="KAJ7694064.1"/>
    </source>
</evidence>
<sequence>LVSTRRYWLCVNKLEELVLKRLFELTKMNMSQTGASHLIMYLRSKTIRAALGRYNAAAAALTPKRCSLTWPEVIEYAFLSDFDILRDPTGNADLQEWATPAARQLMDSFFRLECAKEEIPQLNIEIRHLVTYIHDEKALLLWKEAEVRETDPNLAYFIGKYLNRRGRSDNNHMVRLRAMAK</sequence>
<comment type="caution">
    <text evidence="1">The sequence shown here is derived from an EMBL/GenBank/DDBJ whole genome shotgun (WGS) entry which is preliminary data.</text>
</comment>
<dbReference type="EMBL" id="JARKIE010000043">
    <property type="protein sequence ID" value="KAJ7694064.1"/>
    <property type="molecule type" value="Genomic_DNA"/>
</dbReference>
<evidence type="ECO:0000313" key="2">
    <source>
        <dbReference type="Proteomes" id="UP001221757"/>
    </source>
</evidence>
<proteinExistence type="predicted"/>
<name>A0AAD7DKT2_MYCRO</name>
<gene>
    <name evidence="1" type="ORF">B0H17DRAFT_894770</name>
</gene>
<protein>
    <submittedName>
        <fullName evidence="1">Uncharacterized protein</fullName>
    </submittedName>
</protein>
<organism evidence="1 2">
    <name type="scientific">Mycena rosella</name>
    <name type="common">Pink bonnet</name>
    <name type="synonym">Agaricus rosellus</name>
    <dbReference type="NCBI Taxonomy" id="1033263"/>
    <lineage>
        <taxon>Eukaryota</taxon>
        <taxon>Fungi</taxon>
        <taxon>Dikarya</taxon>
        <taxon>Basidiomycota</taxon>
        <taxon>Agaricomycotina</taxon>
        <taxon>Agaricomycetes</taxon>
        <taxon>Agaricomycetidae</taxon>
        <taxon>Agaricales</taxon>
        <taxon>Marasmiineae</taxon>
        <taxon>Mycenaceae</taxon>
        <taxon>Mycena</taxon>
    </lineage>
</organism>